<dbReference type="PANTHER" id="PTHR22617:SF23">
    <property type="entry name" value="CHEMOTAXIS PROTEIN CHEW"/>
    <property type="match status" value="1"/>
</dbReference>
<dbReference type="Gene3D" id="2.30.30.40">
    <property type="entry name" value="SH3 Domains"/>
    <property type="match status" value="1"/>
</dbReference>
<dbReference type="eggNOG" id="COG0835">
    <property type="taxonomic scope" value="Bacteria"/>
</dbReference>
<keyword evidence="8" id="KW-1185">Reference proteome</keyword>
<dbReference type="FunFam" id="2.40.50.180:FF:000002">
    <property type="entry name" value="Chemotaxis protein CheW"/>
    <property type="match status" value="1"/>
</dbReference>
<keyword evidence="4" id="KW-0145">Chemotaxis</keyword>
<evidence type="ECO:0000313" key="7">
    <source>
        <dbReference type="EMBL" id="ADU52178.1"/>
    </source>
</evidence>
<feature type="region of interest" description="Disordered" evidence="5">
    <location>
        <begin position="163"/>
        <end position="248"/>
    </location>
</feature>
<dbReference type="AlphaFoldDB" id="E6SJU5"/>
<comment type="subcellular location">
    <subcellularLocation>
        <location evidence="1">Cytoplasm</location>
    </subcellularLocation>
</comment>
<dbReference type="PANTHER" id="PTHR22617">
    <property type="entry name" value="CHEMOTAXIS SENSOR HISTIDINE KINASE-RELATED"/>
    <property type="match status" value="1"/>
</dbReference>
<dbReference type="GO" id="GO:0007165">
    <property type="term" value="P:signal transduction"/>
    <property type="evidence" value="ECO:0007669"/>
    <property type="project" value="InterPro"/>
</dbReference>
<evidence type="ECO:0000256" key="1">
    <source>
        <dbReference type="ARBA" id="ARBA00004496"/>
    </source>
</evidence>
<feature type="compositionally biased region" description="Gly residues" evidence="5">
    <location>
        <begin position="178"/>
        <end position="189"/>
    </location>
</feature>
<feature type="compositionally biased region" description="Gly residues" evidence="5">
    <location>
        <begin position="202"/>
        <end position="211"/>
    </location>
</feature>
<dbReference type="RefSeq" id="WP_013496478.1">
    <property type="nucleotide sequence ID" value="NC_014831.1"/>
</dbReference>
<feature type="compositionally biased region" description="Gly residues" evidence="5">
    <location>
        <begin position="228"/>
        <end position="248"/>
    </location>
</feature>
<dbReference type="HOGENOM" id="CLU_1119735_0_0_9"/>
<gene>
    <name evidence="7" type="ordered locus">Tmar_2097</name>
</gene>
<dbReference type="InterPro" id="IPR002545">
    <property type="entry name" value="CheW-lke_dom"/>
</dbReference>
<evidence type="ECO:0000256" key="3">
    <source>
        <dbReference type="ARBA" id="ARBA00022490"/>
    </source>
</evidence>
<dbReference type="KEGG" id="tmr:Tmar_2097"/>
<dbReference type="InterPro" id="IPR036061">
    <property type="entry name" value="CheW-like_dom_sf"/>
</dbReference>
<dbReference type="Proteomes" id="UP000008915">
    <property type="component" value="Chromosome"/>
</dbReference>
<dbReference type="Gene3D" id="2.40.50.180">
    <property type="entry name" value="CheA-289, Domain 4"/>
    <property type="match status" value="1"/>
</dbReference>
<evidence type="ECO:0000313" key="8">
    <source>
        <dbReference type="Proteomes" id="UP000008915"/>
    </source>
</evidence>
<keyword evidence="3" id="KW-0963">Cytoplasm</keyword>
<dbReference type="SMART" id="SM00260">
    <property type="entry name" value="CheW"/>
    <property type="match status" value="1"/>
</dbReference>
<sequence>MAAETSRSAELRVLVLFRLAGEDYGIDVDYVREIITWQQATRVPRTPPFVEGIINLRGHIIPVLDLRRRLGLPEGERDRSTRVVVVELDGTVVGLVVDAVSEVVRLPAATVEPPAEVLAVDASFIEGIARHGDRLILVLQPGQVLAPAEWQAVRAVQGTEGGDATLPAAGGDDAAGAVEGGSGTAGDGGAVPPVPGPEGQEGEGAGAADGHGPGEEKGDGRGPAPGPVGAGDGAPGSGTQGRPGGTAS</sequence>
<feature type="compositionally biased region" description="Low complexity" evidence="5">
    <location>
        <begin position="163"/>
        <end position="177"/>
    </location>
</feature>
<organism evidence="7 8">
    <name type="scientific">Thermaerobacter marianensis (strain ATCC 700841 / DSM 12885 / JCM 10246 / 7p75a)</name>
    <dbReference type="NCBI Taxonomy" id="644966"/>
    <lineage>
        <taxon>Bacteria</taxon>
        <taxon>Bacillati</taxon>
        <taxon>Bacillota</taxon>
        <taxon>Clostridia</taxon>
        <taxon>Eubacteriales</taxon>
        <taxon>Clostridiales Family XVII. Incertae Sedis</taxon>
        <taxon>Thermaerobacter</taxon>
    </lineage>
</organism>
<reference evidence="8" key="2">
    <citation type="journal article" date="2010" name="Stand. Genomic Sci.">
        <title>Complete genome sequence of Thermaerobacter marianensis type strain (7p75aT).</title>
        <authorList>
            <person name="Han C."/>
            <person name="Gu W."/>
            <person name="Zhang X."/>
            <person name="Lapidus A."/>
            <person name="Nolan M."/>
            <person name="Copeland A."/>
            <person name="Lucas S."/>
            <person name="Glavina Del Rio T."/>
            <person name="Tice H."/>
            <person name="Cheng J."/>
            <person name="Tapia R."/>
            <person name="Goodwin L."/>
            <person name="Pitluck S."/>
            <person name="Pagani I."/>
            <person name="Ivanova N."/>
            <person name="Mavromatis K."/>
            <person name="Mikhailova N."/>
            <person name="Pati A."/>
            <person name="Chen A."/>
            <person name="Palaniappan K."/>
            <person name="Land M."/>
            <person name="Hauser L."/>
            <person name="Chang Y."/>
            <person name="Jeffries C."/>
            <person name="Schneider S."/>
            <person name="Rohde M."/>
            <person name="Goker M."/>
            <person name="Pukall R."/>
            <person name="Woyke T."/>
            <person name="Bristow J."/>
            <person name="Eisen J."/>
            <person name="Markowitz V."/>
            <person name="Hugenholtz P."/>
            <person name="Kyrpides N."/>
            <person name="Klenk H."/>
            <person name="Detter J."/>
        </authorList>
    </citation>
    <scope>NUCLEOTIDE SEQUENCE [LARGE SCALE GENOMIC DNA]</scope>
    <source>
        <strain evidence="8">ATCC 700841 / DSM 12885 / JCM 10246 / 7p75a</strain>
    </source>
</reference>
<feature type="domain" description="CheW-like" evidence="6">
    <location>
        <begin position="11"/>
        <end position="150"/>
    </location>
</feature>
<proteinExistence type="predicted"/>
<accession>E6SJU5</accession>
<reference evidence="7 8" key="1">
    <citation type="journal article" date="2010" name="Stand. Genomic Sci.">
        <title>Complete genome sequence of Thermaerobacter marianensis type strain (7p75a).</title>
        <authorList>
            <person name="Han C."/>
            <person name="Gu W."/>
            <person name="Zhang X."/>
            <person name="Lapidus A."/>
            <person name="Nolan M."/>
            <person name="Copeland A."/>
            <person name="Lucas S."/>
            <person name="Del Rio T.G."/>
            <person name="Tice H."/>
            <person name="Cheng J.F."/>
            <person name="Tapia R."/>
            <person name="Goodwin L."/>
            <person name="Pitluck S."/>
            <person name="Pagani I."/>
            <person name="Ivanova N."/>
            <person name="Mavromatis K."/>
            <person name="Mikhailova N."/>
            <person name="Pati A."/>
            <person name="Chen A."/>
            <person name="Palaniappan K."/>
            <person name="Land M."/>
            <person name="Hauser L."/>
            <person name="Chang Y.J."/>
            <person name="Jeffries C.D."/>
            <person name="Schneider S."/>
            <person name="Rohde M."/>
            <person name="Goker M."/>
            <person name="Pukall R."/>
            <person name="Woyke T."/>
            <person name="Bristow J."/>
            <person name="Eisen J.A."/>
            <person name="Markowitz V."/>
            <person name="Hugenholtz P."/>
            <person name="Kyrpides N.C."/>
            <person name="Klenk H.P."/>
            <person name="Detter J.C."/>
        </authorList>
    </citation>
    <scope>NUCLEOTIDE SEQUENCE [LARGE SCALE GENOMIC DNA]</scope>
    <source>
        <strain evidence="8">ATCC 700841 / DSM 12885 / JCM 10246 / 7p75a</strain>
    </source>
</reference>
<dbReference type="PROSITE" id="PS50851">
    <property type="entry name" value="CHEW"/>
    <property type="match status" value="1"/>
</dbReference>
<dbReference type="GO" id="GO:0006935">
    <property type="term" value="P:chemotaxis"/>
    <property type="evidence" value="ECO:0007669"/>
    <property type="project" value="UniProtKB-KW"/>
</dbReference>
<name>E6SJU5_THEM7</name>
<evidence type="ECO:0000256" key="5">
    <source>
        <dbReference type="SAM" id="MobiDB-lite"/>
    </source>
</evidence>
<dbReference type="EMBL" id="CP002344">
    <property type="protein sequence ID" value="ADU52178.1"/>
    <property type="molecule type" value="Genomic_DNA"/>
</dbReference>
<dbReference type="InterPro" id="IPR039315">
    <property type="entry name" value="CheW"/>
</dbReference>
<evidence type="ECO:0000256" key="4">
    <source>
        <dbReference type="ARBA" id="ARBA00022500"/>
    </source>
</evidence>
<dbReference type="CDD" id="cd00732">
    <property type="entry name" value="CheW"/>
    <property type="match status" value="1"/>
</dbReference>
<evidence type="ECO:0000259" key="6">
    <source>
        <dbReference type="PROSITE" id="PS50851"/>
    </source>
</evidence>
<dbReference type="Pfam" id="PF01584">
    <property type="entry name" value="CheW"/>
    <property type="match status" value="1"/>
</dbReference>
<dbReference type="GO" id="GO:0005829">
    <property type="term" value="C:cytosol"/>
    <property type="evidence" value="ECO:0007669"/>
    <property type="project" value="TreeGrafter"/>
</dbReference>
<protein>
    <recommendedName>
        <fullName evidence="2">Chemotaxis protein CheW</fullName>
    </recommendedName>
</protein>
<evidence type="ECO:0000256" key="2">
    <source>
        <dbReference type="ARBA" id="ARBA00021483"/>
    </source>
</evidence>
<dbReference type="SUPFAM" id="SSF50341">
    <property type="entry name" value="CheW-like"/>
    <property type="match status" value="1"/>
</dbReference>
<dbReference type="STRING" id="644966.Tmar_2097"/>